<keyword evidence="1" id="KW-0812">Transmembrane</keyword>
<keyword evidence="1" id="KW-1133">Transmembrane helix</keyword>
<proteinExistence type="predicted"/>
<dbReference type="AlphaFoldDB" id="A0A915YHJ5"/>
<sequence>MRRELENIEYIERYLENTLSRADRYKFEQYMQQDAAFKQTVELQRQIIAQLKEEAFLMDVTTQHQHFIQQESKSIFRFIWVIPPVLLILGVLTGWWYFASTPHSEVSTIIESPAVSIESSPIQDKTALVAQTKAFKTSFVSKKVNARKGAVIQLKHSNSVLHIPKNAVVDQAGNPVKGTYDLQYRELRDRAQMAFSGWPMNGKKGEKAQGFNSVGMLEVRAFKEGETLRIAPNKNMTLDYEVNKRMSNLDLYHLEDSTKTWTSTTDNRLQLPKRGAYTESFDSIRYKNDVAAYEEKFKKPKPNEATLDGSTWNASTTLIPEKMKKLEEEEKPDPNKYIVKHYDNPRLIKELRLNSFGVYNCSQMYQVENQIAVSAQYTDLQKTIINNARTLSIIDMNYNAAYSFKPEQFICNGAANNVFLLWSNDGKLYSFVKRSTVKMSTGNYSFQMEDLSQKVKNTNDLKRYLKFVDKKTKETVTRIQ</sequence>
<protein>
    <submittedName>
        <fullName evidence="2">Uncharacterized protein</fullName>
    </submittedName>
</protein>
<gene>
    <name evidence="2" type="ORF">AsAng_0040450</name>
</gene>
<dbReference type="EMBL" id="AP026867">
    <property type="protein sequence ID" value="BDS13310.1"/>
    <property type="molecule type" value="Genomic_DNA"/>
</dbReference>
<reference evidence="2" key="1">
    <citation type="submission" date="2022-09" db="EMBL/GenBank/DDBJ databases">
        <title>Aureispira anguillicida sp. nov., isolated from Leptocephalus of Japanese eel Anguilla japonica.</title>
        <authorList>
            <person name="Yuasa K."/>
            <person name="Mekata T."/>
            <person name="Ikunari K."/>
        </authorList>
    </citation>
    <scope>NUCLEOTIDE SEQUENCE</scope>
    <source>
        <strain evidence="2">EL160426</strain>
    </source>
</reference>
<dbReference type="Proteomes" id="UP001060919">
    <property type="component" value="Chromosome"/>
</dbReference>
<evidence type="ECO:0000313" key="2">
    <source>
        <dbReference type="EMBL" id="BDS13310.1"/>
    </source>
</evidence>
<keyword evidence="1" id="KW-0472">Membrane</keyword>
<dbReference type="KEGG" id="aup:AsAng_0040450"/>
<organism evidence="2 3">
    <name type="scientific">Aureispira anguillae</name>
    <dbReference type="NCBI Taxonomy" id="2864201"/>
    <lineage>
        <taxon>Bacteria</taxon>
        <taxon>Pseudomonadati</taxon>
        <taxon>Bacteroidota</taxon>
        <taxon>Saprospiria</taxon>
        <taxon>Saprospirales</taxon>
        <taxon>Saprospiraceae</taxon>
        <taxon>Aureispira</taxon>
    </lineage>
</organism>
<accession>A0A915YHJ5</accession>
<evidence type="ECO:0000256" key="1">
    <source>
        <dbReference type="SAM" id="Phobius"/>
    </source>
</evidence>
<keyword evidence="3" id="KW-1185">Reference proteome</keyword>
<feature type="transmembrane region" description="Helical" evidence="1">
    <location>
        <begin position="78"/>
        <end position="98"/>
    </location>
</feature>
<dbReference type="RefSeq" id="WP_264788593.1">
    <property type="nucleotide sequence ID" value="NZ_AP026867.1"/>
</dbReference>
<evidence type="ECO:0000313" key="3">
    <source>
        <dbReference type="Proteomes" id="UP001060919"/>
    </source>
</evidence>
<name>A0A915YHJ5_9BACT</name>